<dbReference type="InterPro" id="IPR046826">
    <property type="entry name" value="PDH_N"/>
</dbReference>
<gene>
    <name evidence="4" type="ORF">SAMN04489765_0501</name>
</gene>
<dbReference type="InterPro" id="IPR003099">
    <property type="entry name" value="Prephen_DH"/>
</dbReference>
<evidence type="ECO:0000256" key="2">
    <source>
        <dbReference type="ARBA" id="ARBA00023002"/>
    </source>
</evidence>
<dbReference type="PANTHER" id="PTHR21363:SF0">
    <property type="entry name" value="PREPHENATE DEHYDROGENASE [NADP(+)]"/>
    <property type="match status" value="1"/>
</dbReference>
<dbReference type="GO" id="GO:0004665">
    <property type="term" value="F:prephenate dehydrogenase (NADP+) activity"/>
    <property type="evidence" value="ECO:0007669"/>
    <property type="project" value="InterPro"/>
</dbReference>
<dbReference type="InterPro" id="IPR036291">
    <property type="entry name" value="NAD(P)-bd_dom_sf"/>
</dbReference>
<keyword evidence="2" id="KW-0560">Oxidoreductase</keyword>
<accession>A0A1H1B249</accession>
<dbReference type="Proteomes" id="UP000183053">
    <property type="component" value="Unassembled WGS sequence"/>
</dbReference>
<reference evidence="5" key="1">
    <citation type="submission" date="2016-10" db="EMBL/GenBank/DDBJ databases">
        <authorList>
            <person name="Varghese N."/>
            <person name="Submissions S."/>
        </authorList>
    </citation>
    <scope>NUCLEOTIDE SEQUENCE [LARGE SCALE GENOMIC DNA]</scope>
    <source>
        <strain evidence="5">DSM 44142</strain>
    </source>
</reference>
<dbReference type="NCBIfam" id="NF005108">
    <property type="entry name" value="PRK06545.1-6"/>
    <property type="match status" value="1"/>
</dbReference>
<dbReference type="STRING" id="47312.SAMN04489765_0501"/>
<dbReference type="Gene3D" id="3.40.50.720">
    <property type="entry name" value="NAD(P)-binding Rossmann-like Domain"/>
    <property type="match status" value="1"/>
</dbReference>
<comment type="similarity">
    <text evidence="1">Belongs to the prephenate/arogenate dehydrogenase family.</text>
</comment>
<proteinExistence type="inferred from homology"/>
<name>A0A1H1B249_9ACTN</name>
<dbReference type="InterPro" id="IPR046825">
    <property type="entry name" value="PDH_C"/>
</dbReference>
<dbReference type="Pfam" id="PF02153">
    <property type="entry name" value="PDH_N"/>
    <property type="match status" value="1"/>
</dbReference>
<keyword evidence="5" id="KW-1185">Reference proteome</keyword>
<evidence type="ECO:0000256" key="1">
    <source>
        <dbReference type="ARBA" id="ARBA00007964"/>
    </source>
</evidence>
<organism evidence="4 5">
    <name type="scientific">Tsukamurella pulmonis</name>
    <dbReference type="NCBI Taxonomy" id="47312"/>
    <lineage>
        <taxon>Bacteria</taxon>
        <taxon>Bacillati</taxon>
        <taxon>Actinomycetota</taxon>
        <taxon>Actinomycetes</taxon>
        <taxon>Mycobacteriales</taxon>
        <taxon>Tsukamurellaceae</taxon>
        <taxon>Tsukamurella</taxon>
    </lineage>
</organism>
<dbReference type="GO" id="GO:0006571">
    <property type="term" value="P:tyrosine biosynthetic process"/>
    <property type="evidence" value="ECO:0007669"/>
    <property type="project" value="InterPro"/>
</dbReference>
<dbReference type="SUPFAM" id="SSF51735">
    <property type="entry name" value="NAD(P)-binding Rossmann-fold domains"/>
    <property type="match status" value="1"/>
</dbReference>
<sequence>MCVLGLGLIGGSILRALDRAGRPAYGWNRSVAAVDDADAAGFDASADLAATLRRADQGGHVIVVAVPVPALDGVLAAVAEHAPNAWLTDAVSVKGDVARRVAAAGLTGRYAGGHPMAGTAFSGWAATDATLFDGATWVVTADDETSAQAWRLAATVGLDCGAVIVPAGSTEHDAAVARISHSVHVVAEAVAITAELDPAAKQLALSLAASSFRDVTRVAGTAPSLVNAMCEANAPALLDALDDTIAELIAARAELAEKGTVGEITERGYAARRRYENARRTPFSPVLDGAGWQRALREAGHAGGVITALG</sequence>
<dbReference type="PROSITE" id="PS51176">
    <property type="entry name" value="PDH_ADH"/>
    <property type="match status" value="1"/>
</dbReference>
<evidence type="ECO:0000313" key="5">
    <source>
        <dbReference type="Proteomes" id="UP000183053"/>
    </source>
</evidence>
<dbReference type="GO" id="GO:0070403">
    <property type="term" value="F:NAD+ binding"/>
    <property type="evidence" value="ECO:0007669"/>
    <property type="project" value="InterPro"/>
</dbReference>
<dbReference type="InterPro" id="IPR050812">
    <property type="entry name" value="Preph/Arog_dehydrog"/>
</dbReference>
<dbReference type="InterPro" id="IPR008927">
    <property type="entry name" value="6-PGluconate_DH-like_C_sf"/>
</dbReference>
<protein>
    <submittedName>
        <fullName evidence="4">Prephenate dehydrogenase</fullName>
    </submittedName>
</protein>
<feature type="domain" description="Prephenate/arogenate dehydrogenase" evidence="3">
    <location>
        <begin position="1"/>
        <end position="286"/>
    </location>
</feature>
<evidence type="ECO:0000313" key="4">
    <source>
        <dbReference type="EMBL" id="SDQ46009.1"/>
    </source>
</evidence>
<evidence type="ECO:0000259" key="3">
    <source>
        <dbReference type="PROSITE" id="PS51176"/>
    </source>
</evidence>
<dbReference type="Pfam" id="PF20463">
    <property type="entry name" value="PDH_C"/>
    <property type="match status" value="1"/>
</dbReference>
<dbReference type="AlphaFoldDB" id="A0A1H1B249"/>
<dbReference type="EMBL" id="FNLF01000002">
    <property type="protein sequence ID" value="SDQ46009.1"/>
    <property type="molecule type" value="Genomic_DNA"/>
</dbReference>
<dbReference type="SUPFAM" id="SSF48179">
    <property type="entry name" value="6-phosphogluconate dehydrogenase C-terminal domain-like"/>
    <property type="match status" value="1"/>
</dbReference>
<dbReference type="PANTHER" id="PTHR21363">
    <property type="entry name" value="PREPHENATE DEHYDROGENASE"/>
    <property type="match status" value="1"/>
</dbReference>
<dbReference type="GO" id="GO:0008977">
    <property type="term" value="F:prephenate dehydrogenase (NAD+) activity"/>
    <property type="evidence" value="ECO:0007669"/>
    <property type="project" value="InterPro"/>
</dbReference>
<dbReference type="Gene3D" id="1.10.3660.10">
    <property type="entry name" value="6-phosphogluconate dehydrogenase C-terminal like domain"/>
    <property type="match status" value="1"/>
</dbReference>